<dbReference type="EMBL" id="VIFK01000346">
    <property type="protein sequence ID" value="TQE96494.1"/>
    <property type="molecule type" value="Genomic_DNA"/>
</dbReference>
<dbReference type="Gene3D" id="1.10.443.10">
    <property type="entry name" value="Intergrase catalytic core"/>
    <property type="match status" value="1"/>
</dbReference>
<dbReference type="InterPro" id="IPR011010">
    <property type="entry name" value="DNA_brk_join_enz"/>
</dbReference>
<protein>
    <submittedName>
        <fullName evidence="3">Tyrosine-type recombinase/integrase</fullName>
    </submittedName>
</protein>
<gene>
    <name evidence="3" type="ORF">FKY71_16655</name>
</gene>
<sequence>MEMNSVSGEVHTGLYADLTLRRSLVIGPDRGAVFLTQQGKRWAMGSVYGFFKMLNWKGVCPGRNLHPHIFRHSIAVHLLRRGADIRYIQQFLGHASLDTTKIYLRLVPGHLKDDYDRTMPEMEVGL</sequence>
<dbReference type="AlphaFoldDB" id="A0A540VI95"/>
<dbReference type="InterPro" id="IPR013762">
    <property type="entry name" value="Integrase-like_cat_sf"/>
</dbReference>
<dbReference type="GO" id="GO:0015074">
    <property type="term" value="P:DNA integration"/>
    <property type="evidence" value="ECO:0007669"/>
    <property type="project" value="InterPro"/>
</dbReference>
<dbReference type="Proteomes" id="UP000315400">
    <property type="component" value="Unassembled WGS sequence"/>
</dbReference>
<evidence type="ECO:0000256" key="1">
    <source>
        <dbReference type="ARBA" id="ARBA00023172"/>
    </source>
</evidence>
<name>A0A540VI95_9GAMM</name>
<dbReference type="Pfam" id="PF00589">
    <property type="entry name" value="Phage_integrase"/>
    <property type="match status" value="1"/>
</dbReference>
<comment type="caution">
    <text evidence="3">The sequence shown here is derived from an EMBL/GenBank/DDBJ whole genome shotgun (WGS) entry which is preliminary data.</text>
</comment>
<dbReference type="PROSITE" id="PS51898">
    <property type="entry name" value="TYR_RECOMBINASE"/>
    <property type="match status" value="1"/>
</dbReference>
<proteinExistence type="predicted"/>
<evidence type="ECO:0000313" key="4">
    <source>
        <dbReference type="Proteomes" id="UP000315400"/>
    </source>
</evidence>
<reference evidence="3 4" key="1">
    <citation type="submission" date="2019-06" db="EMBL/GenBank/DDBJ databases">
        <title>Metagenome assembled Genome of Spiribacter salinus SL48-SHIP from the microbial mat of Salt Lake 48 (Novosibirsk region, Russia).</title>
        <authorList>
            <person name="Shipova A."/>
            <person name="Rozanov A.S."/>
            <person name="Bryanskaya A.V."/>
            <person name="Peltek S.E."/>
        </authorList>
    </citation>
    <scope>NUCLEOTIDE SEQUENCE [LARGE SCALE GENOMIC DNA]</scope>
    <source>
        <strain evidence="3">SL48-SHIP-2</strain>
    </source>
</reference>
<evidence type="ECO:0000313" key="3">
    <source>
        <dbReference type="EMBL" id="TQE96494.1"/>
    </source>
</evidence>
<organism evidence="3 4">
    <name type="scientific">Spiribacter salinus</name>
    <dbReference type="NCBI Taxonomy" id="1335746"/>
    <lineage>
        <taxon>Bacteria</taxon>
        <taxon>Pseudomonadati</taxon>
        <taxon>Pseudomonadota</taxon>
        <taxon>Gammaproteobacteria</taxon>
        <taxon>Chromatiales</taxon>
        <taxon>Ectothiorhodospiraceae</taxon>
        <taxon>Spiribacter</taxon>
    </lineage>
</organism>
<dbReference type="SUPFAM" id="SSF56349">
    <property type="entry name" value="DNA breaking-rejoining enzymes"/>
    <property type="match status" value="1"/>
</dbReference>
<evidence type="ECO:0000259" key="2">
    <source>
        <dbReference type="PROSITE" id="PS51898"/>
    </source>
</evidence>
<accession>A0A540VI95</accession>
<dbReference type="InterPro" id="IPR002104">
    <property type="entry name" value="Integrase_catalytic"/>
</dbReference>
<feature type="domain" description="Tyr recombinase" evidence="2">
    <location>
        <begin position="1"/>
        <end position="116"/>
    </location>
</feature>
<dbReference type="GO" id="GO:0003677">
    <property type="term" value="F:DNA binding"/>
    <property type="evidence" value="ECO:0007669"/>
    <property type="project" value="InterPro"/>
</dbReference>
<keyword evidence="1" id="KW-0233">DNA recombination</keyword>
<dbReference type="GO" id="GO:0006310">
    <property type="term" value="P:DNA recombination"/>
    <property type="evidence" value="ECO:0007669"/>
    <property type="project" value="UniProtKB-KW"/>
</dbReference>